<dbReference type="InterPro" id="IPR023780">
    <property type="entry name" value="Chromo_domain"/>
</dbReference>
<reference evidence="2" key="1">
    <citation type="submission" date="2023-08" db="EMBL/GenBank/DDBJ databases">
        <title>A de novo genome assembly of Solanum verrucosum Schlechtendal, a Mexican diploid species geographically isolated from the other diploid A-genome species in potato relatives.</title>
        <authorList>
            <person name="Hosaka K."/>
        </authorList>
    </citation>
    <scope>NUCLEOTIDE SEQUENCE</scope>
    <source>
        <tissue evidence="2">Young leaves</tissue>
    </source>
</reference>
<feature type="domain" description="Chromo" evidence="1">
    <location>
        <begin position="50"/>
        <end position="96"/>
    </location>
</feature>
<keyword evidence="3" id="KW-1185">Reference proteome</keyword>
<dbReference type="Proteomes" id="UP001234989">
    <property type="component" value="Chromosome 7"/>
</dbReference>
<evidence type="ECO:0000259" key="1">
    <source>
        <dbReference type="Pfam" id="PF00385"/>
    </source>
</evidence>
<dbReference type="AlphaFoldDB" id="A0AAF0U2B3"/>
<dbReference type="PANTHER" id="PTHR46148">
    <property type="entry name" value="CHROMO DOMAIN-CONTAINING PROTEIN"/>
    <property type="match status" value="1"/>
</dbReference>
<name>A0AAF0U2B3_SOLVR</name>
<protein>
    <recommendedName>
        <fullName evidence="1">Chromo domain-containing protein</fullName>
    </recommendedName>
</protein>
<gene>
    <name evidence="2" type="ORF">MTR67_031375</name>
</gene>
<dbReference type="PANTHER" id="PTHR46148:SF56">
    <property type="entry name" value="RETROTRANSPOSON PROTEIN"/>
    <property type="match status" value="1"/>
</dbReference>
<organism evidence="2 3">
    <name type="scientific">Solanum verrucosum</name>
    <dbReference type="NCBI Taxonomy" id="315347"/>
    <lineage>
        <taxon>Eukaryota</taxon>
        <taxon>Viridiplantae</taxon>
        <taxon>Streptophyta</taxon>
        <taxon>Embryophyta</taxon>
        <taxon>Tracheophyta</taxon>
        <taxon>Spermatophyta</taxon>
        <taxon>Magnoliopsida</taxon>
        <taxon>eudicotyledons</taxon>
        <taxon>Gunneridae</taxon>
        <taxon>Pentapetalae</taxon>
        <taxon>asterids</taxon>
        <taxon>lamiids</taxon>
        <taxon>Solanales</taxon>
        <taxon>Solanaceae</taxon>
        <taxon>Solanoideae</taxon>
        <taxon>Solaneae</taxon>
        <taxon>Solanum</taxon>
    </lineage>
</organism>
<accession>A0AAF0U2B3</accession>
<dbReference type="EMBL" id="CP133618">
    <property type="protein sequence ID" value="WMV37990.1"/>
    <property type="molecule type" value="Genomic_DNA"/>
</dbReference>
<sequence>MKGVMRLGTSSGSSGFIISMLKKCIGDPSLIPPTKSVRINDSLSYEEIPVQILDRQVRRLRMKDVASVKVLWRNQFVEEATWEAEEDMKKRYPYLFESGGNADQGVVLVMVAKFVDWSFQRHRVCSFQSSYEQVIPFESWAVGRESVWKLVRVRVLERKGEKGEEEANFVKIVMVFFGGDPY</sequence>
<dbReference type="Pfam" id="PF00385">
    <property type="entry name" value="Chromo"/>
    <property type="match status" value="1"/>
</dbReference>
<evidence type="ECO:0000313" key="3">
    <source>
        <dbReference type="Proteomes" id="UP001234989"/>
    </source>
</evidence>
<proteinExistence type="predicted"/>
<evidence type="ECO:0000313" key="2">
    <source>
        <dbReference type="EMBL" id="WMV37990.1"/>
    </source>
</evidence>